<dbReference type="RefSeq" id="WP_073120538.1">
    <property type="nucleotide sequence ID" value="NZ_BMEN01000003.1"/>
</dbReference>
<name>A0A1M5VE99_9FLAO</name>
<evidence type="ECO:0000313" key="2">
    <source>
        <dbReference type="Proteomes" id="UP000184109"/>
    </source>
</evidence>
<reference evidence="2" key="1">
    <citation type="submission" date="2016-11" db="EMBL/GenBank/DDBJ databases">
        <authorList>
            <person name="Varghese N."/>
            <person name="Submissions S."/>
        </authorList>
    </citation>
    <scope>NUCLEOTIDE SEQUENCE [LARGE SCALE GENOMIC DNA]</scope>
    <source>
        <strain evidence="2">DSM 100572</strain>
    </source>
</reference>
<evidence type="ECO:0000313" key="1">
    <source>
        <dbReference type="EMBL" id="SHH73569.1"/>
    </source>
</evidence>
<dbReference type="AlphaFoldDB" id="A0A1M5VE99"/>
<dbReference type="EMBL" id="FQXQ01000003">
    <property type="protein sequence ID" value="SHH73569.1"/>
    <property type="molecule type" value="Genomic_DNA"/>
</dbReference>
<accession>A0A1M5VE99</accession>
<gene>
    <name evidence="1" type="ORF">SAMN05444281_1737</name>
</gene>
<dbReference type="InterPro" id="IPR025345">
    <property type="entry name" value="DUF4249"/>
</dbReference>
<dbReference type="Pfam" id="PF14054">
    <property type="entry name" value="DUF4249"/>
    <property type="match status" value="1"/>
</dbReference>
<organism evidence="1 2">
    <name type="scientific">Wenyingzhuangia marina</name>
    <dbReference type="NCBI Taxonomy" id="1195760"/>
    <lineage>
        <taxon>Bacteria</taxon>
        <taxon>Pseudomonadati</taxon>
        <taxon>Bacteroidota</taxon>
        <taxon>Flavobacteriia</taxon>
        <taxon>Flavobacteriales</taxon>
        <taxon>Flavobacteriaceae</taxon>
        <taxon>Wenyingzhuangia</taxon>
    </lineage>
</organism>
<dbReference type="OrthoDB" id="1430047at2"/>
<keyword evidence="2" id="KW-1185">Reference proteome</keyword>
<sequence length="285" mass="32080">MKKYIYILTITLSFISCTKEVIIDNLDNVNPRLVIEASLDIHKYNNSYNKQTIKLSKTTGYYNNNYPQVKGAIISVTDENGNSMGTFLDVNPAIPNDEEDGVYTAVDFTKPTVGSTYYLSITVDGETYTAQDSYTSIVDINEIKQQTISFGDDIIQINVNIDNEIGVDNYYLTKIDPPFRIISEYGSGNDEEFTEEPGKNNFDVITYIDEELEKDMEIDISLYGISKNYQNYLSKLFLIAQGSNGPFSTAPASVRGNILNTTNQDNYALGYFSVNQFIKTSYTVK</sequence>
<evidence type="ECO:0008006" key="3">
    <source>
        <dbReference type="Google" id="ProtNLM"/>
    </source>
</evidence>
<dbReference type="PROSITE" id="PS51257">
    <property type="entry name" value="PROKAR_LIPOPROTEIN"/>
    <property type="match status" value="1"/>
</dbReference>
<proteinExistence type="predicted"/>
<dbReference type="Proteomes" id="UP000184109">
    <property type="component" value="Unassembled WGS sequence"/>
</dbReference>
<protein>
    <recommendedName>
        <fullName evidence="3">DUF4249 domain-containing protein</fullName>
    </recommendedName>
</protein>
<dbReference type="STRING" id="1195760.SAMN05444281_1737"/>